<reference evidence="1 2" key="1">
    <citation type="submission" date="2019-02" db="EMBL/GenBank/DDBJ databases">
        <title>Deep-cultivation of Planctomycetes and their phenomic and genomic characterization uncovers novel biology.</title>
        <authorList>
            <person name="Wiegand S."/>
            <person name="Jogler M."/>
            <person name="Boedeker C."/>
            <person name="Pinto D."/>
            <person name="Vollmers J."/>
            <person name="Rivas-Marin E."/>
            <person name="Kohn T."/>
            <person name="Peeters S.H."/>
            <person name="Heuer A."/>
            <person name="Rast P."/>
            <person name="Oberbeckmann S."/>
            <person name="Bunk B."/>
            <person name="Jeske O."/>
            <person name="Meyerdierks A."/>
            <person name="Storesund J.E."/>
            <person name="Kallscheuer N."/>
            <person name="Luecker S."/>
            <person name="Lage O.M."/>
            <person name="Pohl T."/>
            <person name="Merkel B.J."/>
            <person name="Hornburger P."/>
            <person name="Mueller R.-W."/>
            <person name="Bruemmer F."/>
            <person name="Labrenz M."/>
            <person name="Spormann A.M."/>
            <person name="Op Den Camp H."/>
            <person name="Overmann J."/>
            <person name="Amann R."/>
            <person name="Jetten M.S.M."/>
            <person name="Mascher T."/>
            <person name="Medema M.H."/>
            <person name="Devos D.P."/>
            <person name="Kaster A.-K."/>
            <person name="Ovreas L."/>
            <person name="Rohde M."/>
            <person name="Galperin M.Y."/>
            <person name="Jogler C."/>
        </authorList>
    </citation>
    <scope>NUCLEOTIDE SEQUENCE [LARGE SCALE GENOMIC DNA]</scope>
    <source>
        <strain evidence="1 2">KOR42</strain>
    </source>
</reference>
<organism evidence="1 2">
    <name type="scientific">Thalassoglobus neptunius</name>
    <dbReference type="NCBI Taxonomy" id="1938619"/>
    <lineage>
        <taxon>Bacteria</taxon>
        <taxon>Pseudomonadati</taxon>
        <taxon>Planctomycetota</taxon>
        <taxon>Planctomycetia</taxon>
        <taxon>Planctomycetales</taxon>
        <taxon>Planctomycetaceae</taxon>
        <taxon>Thalassoglobus</taxon>
    </lineage>
</organism>
<proteinExistence type="predicted"/>
<comment type="caution">
    <text evidence="1">The sequence shown here is derived from an EMBL/GenBank/DDBJ whole genome shotgun (WGS) entry which is preliminary data.</text>
</comment>
<protein>
    <submittedName>
        <fullName evidence="1">Uncharacterized protein</fullName>
    </submittedName>
</protein>
<name>A0A5C5VYQ6_9PLAN</name>
<accession>A0A5C5VYQ6</accession>
<sequence length="58" mass="6586">MRWGLRIDRFGCLFANAKQADFRCIEQTINENSISQQDEFGHVNHSVVSTGKLVSLDC</sequence>
<evidence type="ECO:0000313" key="1">
    <source>
        <dbReference type="EMBL" id="TWT43093.1"/>
    </source>
</evidence>
<keyword evidence="2" id="KW-1185">Reference proteome</keyword>
<dbReference type="Proteomes" id="UP000317243">
    <property type="component" value="Unassembled WGS sequence"/>
</dbReference>
<dbReference type="AlphaFoldDB" id="A0A5C5VYQ6"/>
<dbReference type="EMBL" id="SIHI01000033">
    <property type="protein sequence ID" value="TWT43093.1"/>
    <property type="molecule type" value="Genomic_DNA"/>
</dbReference>
<evidence type="ECO:0000313" key="2">
    <source>
        <dbReference type="Proteomes" id="UP000317243"/>
    </source>
</evidence>
<gene>
    <name evidence="1" type="ORF">KOR42_44990</name>
</gene>